<evidence type="ECO:0000256" key="2">
    <source>
        <dbReference type="ARBA" id="ARBA00044777"/>
    </source>
</evidence>
<keyword evidence="3" id="KW-0963">Cytoplasm</keyword>
<dbReference type="PANTHER" id="PTHR33969">
    <property type="entry name" value="SEGREGATION AND CONDENSATION PROTEIN A"/>
    <property type="match status" value="1"/>
</dbReference>
<dbReference type="PANTHER" id="PTHR33969:SF2">
    <property type="entry name" value="SEGREGATION AND CONDENSATION PROTEIN A"/>
    <property type="match status" value="1"/>
</dbReference>
<dbReference type="Gene3D" id="1.10.10.580">
    <property type="entry name" value="Structural maintenance of chromosome 1. Chain E"/>
    <property type="match status" value="1"/>
</dbReference>
<keyword evidence="3" id="KW-0131">Cell cycle</keyword>
<dbReference type="GO" id="GO:0007059">
    <property type="term" value="P:chromosome segregation"/>
    <property type="evidence" value="ECO:0007669"/>
    <property type="project" value="UniProtKB-UniRule"/>
</dbReference>
<comment type="subcellular location">
    <subcellularLocation>
        <location evidence="3">Cytoplasm</location>
    </subcellularLocation>
    <text evidence="3">Associated with two foci at the outer edges of the nucleoid region in young cells, and at four foci within both cell halves in older cells.</text>
</comment>
<dbReference type="Gene3D" id="6.10.250.2410">
    <property type="match status" value="1"/>
</dbReference>
<protein>
    <recommendedName>
        <fullName evidence="2 3">Segregation and condensation protein A</fullName>
    </recommendedName>
</protein>
<name>A0AAQ3GP73_ANAHA</name>
<dbReference type="GO" id="GO:0006260">
    <property type="term" value="P:DNA replication"/>
    <property type="evidence" value="ECO:0007669"/>
    <property type="project" value="UniProtKB-UniRule"/>
</dbReference>
<organism evidence="4 5">
    <name type="scientific">Anaerostipes hadrus</name>
    <dbReference type="NCBI Taxonomy" id="649756"/>
    <lineage>
        <taxon>Bacteria</taxon>
        <taxon>Bacillati</taxon>
        <taxon>Bacillota</taxon>
        <taxon>Clostridia</taxon>
        <taxon>Lachnospirales</taxon>
        <taxon>Lachnospiraceae</taxon>
        <taxon>Anaerostipes</taxon>
    </lineage>
</organism>
<evidence type="ECO:0000256" key="3">
    <source>
        <dbReference type="HAMAP-Rule" id="MF_01805"/>
    </source>
</evidence>
<evidence type="ECO:0000313" key="4">
    <source>
        <dbReference type="EMBL" id="WMD15554.1"/>
    </source>
</evidence>
<evidence type="ECO:0000256" key="1">
    <source>
        <dbReference type="ARBA" id="ARBA00022829"/>
    </source>
</evidence>
<dbReference type="InterPro" id="IPR023093">
    <property type="entry name" value="ScpA-like_C"/>
</dbReference>
<dbReference type="HAMAP" id="MF_01805">
    <property type="entry name" value="ScpA"/>
    <property type="match status" value="1"/>
</dbReference>
<dbReference type="Pfam" id="PF02616">
    <property type="entry name" value="SMC_ScpA"/>
    <property type="match status" value="1"/>
</dbReference>
<reference evidence="4" key="1">
    <citation type="submission" date="2023-08" db="EMBL/GenBank/DDBJ databases">
        <title>Complete Genome Sequences of butyrate producing Anaerostipes hadrus strains BA1 and GIF7 isolated from the terminal ileum of a healthy lean male.</title>
        <authorList>
            <person name="Low A."/>
            <person name="Sheludchenko M."/>
            <person name="Cheng H.E."/>
            <person name="Koh X.Q."/>
            <person name="Lee J."/>
        </authorList>
    </citation>
    <scope>NUCLEOTIDE SEQUENCE</scope>
    <source>
        <strain evidence="4">BA1</strain>
    </source>
</reference>
<sequence length="246" mass="29124">MGIDIKVNAFEGPLDLLLHLIEKNKVDIYDIPISEITSQYLDYIRSMEEEDLDVMSDFLVMAATLLKIKAKMLLPVKEEEEEEGDPREELVRRLIEYKIYKYASLQLKEREMAAEKSFFRSPDIPPQVLAYREEIDPVQMLSEVTLQRISEVFQFVMRKRQDKLDPIRSEFGEIKQEEIKLEDKITEVYNYIIQYKEVNFYDLLNEQETKEAVIVTFLAVLELMKTGKIHVQQENIEDDIFIRTLE</sequence>
<accession>A0AAQ3GP73</accession>
<dbReference type="RefSeq" id="WP_306856251.1">
    <property type="nucleotide sequence ID" value="NZ_CP132968.1"/>
</dbReference>
<dbReference type="InterPro" id="IPR003768">
    <property type="entry name" value="ScpA"/>
</dbReference>
<evidence type="ECO:0000313" key="5">
    <source>
        <dbReference type="Proteomes" id="UP001243496"/>
    </source>
</evidence>
<dbReference type="EMBL" id="CP132968">
    <property type="protein sequence ID" value="WMD15554.1"/>
    <property type="molecule type" value="Genomic_DNA"/>
</dbReference>
<dbReference type="Proteomes" id="UP001243496">
    <property type="component" value="Chromosome"/>
</dbReference>
<dbReference type="AlphaFoldDB" id="A0AAQ3GP73"/>
<dbReference type="GeneID" id="92741564"/>
<dbReference type="GO" id="GO:0051301">
    <property type="term" value="P:cell division"/>
    <property type="evidence" value="ECO:0007669"/>
    <property type="project" value="UniProtKB-KW"/>
</dbReference>
<keyword evidence="1 3" id="KW-0159">Chromosome partition</keyword>
<comment type="function">
    <text evidence="3">Participates in chromosomal partition during cell division. May act via the formation of a condensin-like complex containing Smc and ScpB that pull DNA away from mid-cell into both cell halves.</text>
</comment>
<comment type="subunit">
    <text evidence="3">Component of a cohesin-like complex composed of ScpA, ScpB and the Smc homodimer, in which ScpA and ScpB bind to the head domain of Smc. The presence of the three proteins is required for the association of the complex with DNA.</text>
</comment>
<dbReference type="GO" id="GO:0005737">
    <property type="term" value="C:cytoplasm"/>
    <property type="evidence" value="ECO:0007669"/>
    <property type="project" value="UniProtKB-SubCell"/>
</dbReference>
<proteinExistence type="inferred from homology"/>
<keyword evidence="3" id="KW-0132">Cell division</keyword>
<gene>
    <name evidence="3" type="primary">scpA</name>
    <name evidence="4" type="ORF">RBI15_09195</name>
</gene>
<comment type="similarity">
    <text evidence="3">Belongs to the ScpA family.</text>
</comment>